<accession>A0A1M5SNS7</accession>
<dbReference type="InterPro" id="IPR011990">
    <property type="entry name" value="TPR-like_helical_dom_sf"/>
</dbReference>
<dbReference type="STRING" id="1089305.SAMN05444148_1921"/>
<dbReference type="Proteomes" id="UP000184522">
    <property type="component" value="Unassembled WGS sequence"/>
</dbReference>
<dbReference type="AlphaFoldDB" id="A0A1M5SNS7"/>
<feature type="signal peptide" evidence="1">
    <location>
        <begin position="1"/>
        <end position="18"/>
    </location>
</feature>
<dbReference type="OrthoDB" id="1150971at2"/>
<evidence type="ECO:0008006" key="4">
    <source>
        <dbReference type="Google" id="ProtNLM"/>
    </source>
</evidence>
<keyword evidence="3" id="KW-1185">Reference proteome</keyword>
<dbReference type="RefSeq" id="WP_073085869.1">
    <property type="nucleotide sequence ID" value="NZ_FQWS01000002.1"/>
</dbReference>
<protein>
    <recommendedName>
        <fullName evidence="4">Tetratricopeptide repeat-containing protein</fullName>
    </recommendedName>
</protein>
<dbReference type="EMBL" id="FQWS01000002">
    <property type="protein sequence ID" value="SHH40152.1"/>
    <property type="molecule type" value="Genomic_DNA"/>
</dbReference>
<feature type="chain" id="PRO_5013177931" description="Tetratricopeptide repeat-containing protein" evidence="1">
    <location>
        <begin position="19"/>
        <end position="207"/>
    </location>
</feature>
<organism evidence="2 3">
    <name type="scientific">Winogradskyella jejuensis</name>
    <dbReference type="NCBI Taxonomy" id="1089305"/>
    <lineage>
        <taxon>Bacteria</taxon>
        <taxon>Pseudomonadati</taxon>
        <taxon>Bacteroidota</taxon>
        <taxon>Flavobacteriia</taxon>
        <taxon>Flavobacteriales</taxon>
        <taxon>Flavobacteriaceae</taxon>
        <taxon>Winogradskyella</taxon>
    </lineage>
</organism>
<name>A0A1M5SNS7_9FLAO</name>
<gene>
    <name evidence="2" type="ORF">SAMN05444148_1921</name>
</gene>
<reference evidence="3" key="1">
    <citation type="submission" date="2016-11" db="EMBL/GenBank/DDBJ databases">
        <authorList>
            <person name="Varghese N."/>
            <person name="Submissions S."/>
        </authorList>
    </citation>
    <scope>NUCLEOTIDE SEQUENCE [LARGE SCALE GENOMIC DNA]</scope>
    <source>
        <strain evidence="3">DSM 25330</strain>
    </source>
</reference>
<evidence type="ECO:0000256" key="1">
    <source>
        <dbReference type="SAM" id="SignalP"/>
    </source>
</evidence>
<keyword evidence="1" id="KW-0732">Signal</keyword>
<proteinExistence type="predicted"/>
<evidence type="ECO:0000313" key="3">
    <source>
        <dbReference type="Proteomes" id="UP000184522"/>
    </source>
</evidence>
<sequence>MKTFVLFFALIGIGFTQAQTNFEKGMDKAFELWRADKTEEAQNLFERIANAEKDNWLPHYYIAQINSLKSWNEKDETVLKAQLDKAQEHLNTAMALSENNAELLVMQGQIYTNWVAYDGRTYGMKYAAKVSELYAKAYELAPKNPRVVMCKADWAMGSARYFGQDPTPFCKELEGSIALFDTFEPESKYHPNWGKNRAQEAVRPCKE</sequence>
<dbReference type="Gene3D" id="1.25.40.10">
    <property type="entry name" value="Tetratricopeptide repeat domain"/>
    <property type="match status" value="1"/>
</dbReference>
<dbReference type="SUPFAM" id="SSF48452">
    <property type="entry name" value="TPR-like"/>
    <property type="match status" value="1"/>
</dbReference>
<evidence type="ECO:0000313" key="2">
    <source>
        <dbReference type="EMBL" id="SHH40152.1"/>
    </source>
</evidence>